<gene>
    <name evidence="1" type="ORF">AVEN_22448_1</name>
</gene>
<keyword evidence="2" id="KW-1185">Reference proteome</keyword>
<name>A0A4Y2HRS0_ARAVE</name>
<organism evidence="1 2">
    <name type="scientific">Araneus ventricosus</name>
    <name type="common">Orbweaver spider</name>
    <name type="synonym">Epeira ventricosa</name>
    <dbReference type="NCBI Taxonomy" id="182803"/>
    <lineage>
        <taxon>Eukaryota</taxon>
        <taxon>Metazoa</taxon>
        <taxon>Ecdysozoa</taxon>
        <taxon>Arthropoda</taxon>
        <taxon>Chelicerata</taxon>
        <taxon>Arachnida</taxon>
        <taxon>Araneae</taxon>
        <taxon>Araneomorphae</taxon>
        <taxon>Entelegynae</taxon>
        <taxon>Araneoidea</taxon>
        <taxon>Araneidae</taxon>
        <taxon>Araneus</taxon>
    </lineage>
</organism>
<dbReference type="EMBL" id="BGPR01002115">
    <property type="protein sequence ID" value="GBM67972.1"/>
    <property type="molecule type" value="Genomic_DNA"/>
</dbReference>
<sequence>MPLFVTSNLLQVRFKFEASNFAMTSQNQTCCKLTCYLGSTIPGDECILLCSLLCGVLNYRPRTKPLEAYCHSCNLVISVSSFDTHVHLFLALKSALSGRHFRSNEEMQGAVKNFLRSLGNRFLPGWFLEIGFTIRQMYQCRWRICGEIAKSLYFVKPLYISDYNEASL</sequence>
<comment type="caution">
    <text evidence="1">The sequence shown here is derived from an EMBL/GenBank/DDBJ whole genome shotgun (WGS) entry which is preliminary data.</text>
</comment>
<protein>
    <submittedName>
        <fullName evidence="1">Uncharacterized protein</fullName>
    </submittedName>
</protein>
<reference evidence="1 2" key="1">
    <citation type="journal article" date="2019" name="Sci. Rep.">
        <title>Orb-weaving spider Araneus ventricosus genome elucidates the spidroin gene catalogue.</title>
        <authorList>
            <person name="Kono N."/>
            <person name="Nakamura H."/>
            <person name="Ohtoshi R."/>
            <person name="Moran D.A.P."/>
            <person name="Shinohara A."/>
            <person name="Yoshida Y."/>
            <person name="Fujiwara M."/>
            <person name="Mori M."/>
            <person name="Tomita M."/>
            <person name="Arakawa K."/>
        </authorList>
    </citation>
    <scope>NUCLEOTIDE SEQUENCE [LARGE SCALE GENOMIC DNA]</scope>
</reference>
<evidence type="ECO:0000313" key="1">
    <source>
        <dbReference type="EMBL" id="GBM67972.1"/>
    </source>
</evidence>
<proteinExistence type="predicted"/>
<evidence type="ECO:0000313" key="2">
    <source>
        <dbReference type="Proteomes" id="UP000499080"/>
    </source>
</evidence>
<dbReference type="AlphaFoldDB" id="A0A4Y2HRS0"/>
<dbReference type="Proteomes" id="UP000499080">
    <property type="component" value="Unassembled WGS sequence"/>
</dbReference>
<accession>A0A4Y2HRS0</accession>